<dbReference type="Proteomes" id="UP000051181">
    <property type="component" value="Unassembled WGS sequence"/>
</dbReference>
<dbReference type="Gene3D" id="2.40.50.580">
    <property type="match status" value="1"/>
</dbReference>
<proteinExistence type="inferred from homology"/>
<name>A0A0R1F8P7_9LACO</name>
<comment type="caution">
    <text evidence="4">The sequence shown here is derived from an EMBL/GenBank/DDBJ whole genome shotgun (WGS) entry which is preliminary data.</text>
</comment>
<dbReference type="PATRIC" id="fig|913848.6.peg.847"/>
<evidence type="ECO:0000259" key="2">
    <source>
        <dbReference type="Pfam" id="PF03749"/>
    </source>
</evidence>
<dbReference type="GO" id="GO:0003677">
    <property type="term" value="F:DNA binding"/>
    <property type="evidence" value="ECO:0007669"/>
    <property type="project" value="InterPro"/>
</dbReference>
<sequence length="243" mass="26702">MKKLEYPNSYLARFVARPNRFIATCRLHDELIQVHVKNTGRNKEILQPEVPVALVKSDNPQRKTQYDLVAAKVGPRWINIDSQAPNQVAFESIKTGLIKLPGIATRDILSLKREVTFEDARFDIFGSTAKQPFFVELKGVTLANGALAAFPDAPTSRASKHVATLIRAQAAGYQAYLCFIIQMSGISKVTIYQQRDPALYAAILAAQKAGVHLLAYGCAVTPATLNATYPVTIDLAQPFTEVS</sequence>
<dbReference type="HAMAP" id="MF_00095">
    <property type="entry name" value="SfsA"/>
    <property type="match status" value="1"/>
</dbReference>
<feature type="domain" description="Sugar fermentation stimulation protein C-terminal" evidence="2">
    <location>
        <begin position="83"/>
        <end position="223"/>
    </location>
</feature>
<evidence type="ECO:0000313" key="5">
    <source>
        <dbReference type="Proteomes" id="UP000051181"/>
    </source>
</evidence>
<dbReference type="NCBIfam" id="TIGR00230">
    <property type="entry name" value="sfsA"/>
    <property type="match status" value="1"/>
</dbReference>
<dbReference type="AlphaFoldDB" id="A0A0R1F8P7"/>
<dbReference type="Pfam" id="PF03749">
    <property type="entry name" value="SfsA"/>
    <property type="match status" value="1"/>
</dbReference>
<evidence type="ECO:0000259" key="3">
    <source>
        <dbReference type="Pfam" id="PF17746"/>
    </source>
</evidence>
<dbReference type="Gene3D" id="3.40.1350.60">
    <property type="match status" value="1"/>
</dbReference>
<protein>
    <recommendedName>
        <fullName evidence="1">Sugar fermentation stimulation protein homolog</fullName>
    </recommendedName>
</protein>
<organism evidence="4 5">
    <name type="scientific">Loigolactobacillus coryniformis subsp. coryniformis KCTC 3167 = DSM 20001</name>
    <dbReference type="NCBI Taxonomy" id="913848"/>
    <lineage>
        <taxon>Bacteria</taxon>
        <taxon>Bacillati</taxon>
        <taxon>Bacillota</taxon>
        <taxon>Bacilli</taxon>
        <taxon>Lactobacillales</taxon>
        <taxon>Lactobacillaceae</taxon>
        <taxon>Loigolactobacillus</taxon>
    </lineage>
</organism>
<dbReference type="InterPro" id="IPR041465">
    <property type="entry name" value="SfsA_N"/>
</dbReference>
<accession>A0A0R1F8P7</accession>
<dbReference type="eggNOG" id="COG1489">
    <property type="taxonomic scope" value="Bacteria"/>
</dbReference>
<evidence type="ECO:0000256" key="1">
    <source>
        <dbReference type="HAMAP-Rule" id="MF_00095"/>
    </source>
</evidence>
<comment type="similarity">
    <text evidence="1">Belongs to the SfsA family.</text>
</comment>
<dbReference type="EMBL" id="AZCN01000020">
    <property type="protein sequence ID" value="KRK18077.1"/>
    <property type="molecule type" value="Genomic_DNA"/>
</dbReference>
<evidence type="ECO:0000313" key="4">
    <source>
        <dbReference type="EMBL" id="KRK18077.1"/>
    </source>
</evidence>
<dbReference type="PANTHER" id="PTHR30545">
    <property type="entry name" value="SUGAR FERMENTATION STIMULATION PROTEIN A"/>
    <property type="match status" value="1"/>
</dbReference>
<dbReference type="Pfam" id="PF17746">
    <property type="entry name" value="SfsA_N"/>
    <property type="match status" value="1"/>
</dbReference>
<reference evidence="4 5" key="1">
    <citation type="journal article" date="2015" name="Genome Announc.">
        <title>Expanding the biotechnology potential of lactobacilli through comparative genomics of 213 strains and associated genera.</title>
        <authorList>
            <person name="Sun Z."/>
            <person name="Harris H.M."/>
            <person name="McCann A."/>
            <person name="Guo C."/>
            <person name="Argimon S."/>
            <person name="Zhang W."/>
            <person name="Yang X."/>
            <person name="Jeffery I.B."/>
            <person name="Cooney J.C."/>
            <person name="Kagawa T.F."/>
            <person name="Liu W."/>
            <person name="Song Y."/>
            <person name="Salvetti E."/>
            <person name="Wrobel A."/>
            <person name="Rasinkangas P."/>
            <person name="Parkhill J."/>
            <person name="Rea M.C."/>
            <person name="O'Sullivan O."/>
            <person name="Ritari J."/>
            <person name="Douillard F.P."/>
            <person name="Paul Ross R."/>
            <person name="Yang R."/>
            <person name="Briner A.E."/>
            <person name="Felis G.E."/>
            <person name="de Vos W.M."/>
            <person name="Barrangou R."/>
            <person name="Klaenhammer T.R."/>
            <person name="Caufield P.W."/>
            <person name="Cui Y."/>
            <person name="Zhang H."/>
            <person name="O'Toole P.W."/>
        </authorList>
    </citation>
    <scope>NUCLEOTIDE SEQUENCE [LARGE SCALE GENOMIC DNA]</scope>
    <source>
        <strain evidence="4 5">DSM 20001</strain>
    </source>
</reference>
<feature type="domain" description="SfsA N-terminal OB" evidence="3">
    <location>
        <begin position="15"/>
        <end position="80"/>
    </location>
</feature>
<dbReference type="InterPro" id="IPR005224">
    <property type="entry name" value="SfsA"/>
</dbReference>
<dbReference type="CDD" id="cd22359">
    <property type="entry name" value="SfsA-like_bacterial"/>
    <property type="match status" value="1"/>
</dbReference>
<dbReference type="InterPro" id="IPR040452">
    <property type="entry name" value="SfsA_C"/>
</dbReference>
<dbReference type="PANTHER" id="PTHR30545:SF2">
    <property type="entry name" value="SUGAR FERMENTATION STIMULATION PROTEIN A"/>
    <property type="match status" value="1"/>
</dbReference>
<gene>
    <name evidence="1" type="primary">sfsA</name>
    <name evidence="4" type="ORF">FD22_GL000817</name>
</gene>